<proteinExistence type="inferred from homology"/>
<dbReference type="Pfam" id="PF07992">
    <property type="entry name" value="Pyr_redox_2"/>
    <property type="match status" value="1"/>
</dbReference>
<dbReference type="InterPro" id="IPR050260">
    <property type="entry name" value="FAD-bd_OxRdtase"/>
</dbReference>
<evidence type="ECO:0000256" key="2">
    <source>
        <dbReference type="ARBA" id="ARBA00006442"/>
    </source>
</evidence>
<reference evidence="6 7" key="1">
    <citation type="submission" date="2020-08" db="EMBL/GenBank/DDBJ databases">
        <title>Genomic Encyclopedia of Type Strains, Phase IV (KMG-IV): sequencing the most valuable type-strain genomes for metagenomic binning, comparative biology and taxonomic classification.</title>
        <authorList>
            <person name="Goeker M."/>
        </authorList>
    </citation>
    <scope>NUCLEOTIDE SEQUENCE [LARGE SCALE GENOMIC DNA]</scope>
    <source>
        <strain evidence="6 7">DSM 100734</strain>
    </source>
</reference>
<dbReference type="GO" id="GO:0016491">
    <property type="term" value="F:oxidoreductase activity"/>
    <property type="evidence" value="ECO:0007669"/>
    <property type="project" value="InterPro"/>
</dbReference>
<accession>A0A7X0D1X7</accession>
<sequence length="187" mass="19980">MPTAPSVGMPSLRRIGLEAAAVARHLGLDVTLIEMADRILARVASKETADIMRAIHKERGVVIREKTGLTRLIGEDDQVRAAELSDGTVIDVDFVIVGIGVTPNDRAKAKDLAVLGLRPAPTRRDDTPLRPFEVLSLGGRTGMEQASDRQAGNRRGRAGGLCACGETSGIEGYAAYHDDRLTSPRVS</sequence>
<dbReference type="AlphaFoldDB" id="A0A7X0D1X7"/>
<feature type="domain" description="FAD/NAD(P)-binding" evidence="5">
    <location>
        <begin position="15"/>
        <end position="111"/>
    </location>
</feature>
<evidence type="ECO:0000259" key="5">
    <source>
        <dbReference type="Pfam" id="PF07992"/>
    </source>
</evidence>
<dbReference type="Gene3D" id="3.50.50.60">
    <property type="entry name" value="FAD/NAD(P)-binding domain"/>
    <property type="match status" value="1"/>
</dbReference>
<protein>
    <recommendedName>
        <fullName evidence="5">FAD/NAD(P)-binding domain-containing protein</fullName>
    </recommendedName>
</protein>
<comment type="caution">
    <text evidence="6">The sequence shown here is derived from an EMBL/GenBank/DDBJ whole genome shotgun (WGS) entry which is preliminary data.</text>
</comment>
<dbReference type="EMBL" id="JACHEG010000006">
    <property type="protein sequence ID" value="MBB6164518.1"/>
    <property type="molecule type" value="Genomic_DNA"/>
</dbReference>
<dbReference type="Proteomes" id="UP000547879">
    <property type="component" value="Unassembled WGS sequence"/>
</dbReference>
<gene>
    <name evidence="6" type="ORF">HNQ72_004363</name>
</gene>
<dbReference type="SUPFAM" id="SSF51905">
    <property type="entry name" value="FAD/NAD(P)-binding domain"/>
    <property type="match status" value="1"/>
</dbReference>
<evidence type="ECO:0000256" key="1">
    <source>
        <dbReference type="ARBA" id="ARBA00001974"/>
    </source>
</evidence>
<dbReference type="PANTHER" id="PTHR43429:SF3">
    <property type="entry name" value="NITRITE REDUCTASE [NAD(P)H]"/>
    <property type="match status" value="1"/>
</dbReference>
<evidence type="ECO:0000256" key="4">
    <source>
        <dbReference type="ARBA" id="ARBA00022827"/>
    </source>
</evidence>
<organism evidence="6 7">
    <name type="scientific">Rhizobium wenxiniae</name>
    <dbReference type="NCBI Taxonomy" id="1737357"/>
    <lineage>
        <taxon>Bacteria</taxon>
        <taxon>Pseudomonadati</taxon>
        <taxon>Pseudomonadota</taxon>
        <taxon>Alphaproteobacteria</taxon>
        <taxon>Hyphomicrobiales</taxon>
        <taxon>Rhizobiaceae</taxon>
        <taxon>Rhizobium/Agrobacterium group</taxon>
        <taxon>Rhizobium</taxon>
    </lineage>
</organism>
<evidence type="ECO:0000313" key="7">
    <source>
        <dbReference type="Proteomes" id="UP000547879"/>
    </source>
</evidence>
<dbReference type="InterPro" id="IPR036188">
    <property type="entry name" value="FAD/NAD-bd_sf"/>
</dbReference>
<dbReference type="InterPro" id="IPR023753">
    <property type="entry name" value="FAD/NAD-binding_dom"/>
</dbReference>
<evidence type="ECO:0000256" key="3">
    <source>
        <dbReference type="ARBA" id="ARBA00022630"/>
    </source>
</evidence>
<dbReference type="PANTHER" id="PTHR43429">
    <property type="entry name" value="PYRIDINE NUCLEOTIDE-DISULFIDE OXIDOREDUCTASE DOMAIN-CONTAINING"/>
    <property type="match status" value="1"/>
</dbReference>
<keyword evidence="3" id="KW-0285">Flavoprotein</keyword>
<name>A0A7X0D1X7_9HYPH</name>
<evidence type="ECO:0000313" key="6">
    <source>
        <dbReference type="EMBL" id="MBB6164518.1"/>
    </source>
</evidence>
<comment type="cofactor">
    <cofactor evidence="1">
        <name>FAD</name>
        <dbReference type="ChEBI" id="CHEBI:57692"/>
    </cofactor>
</comment>
<keyword evidence="4" id="KW-0274">FAD</keyword>
<comment type="similarity">
    <text evidence="2">Belongs to the FAD-dependent oxidoreductase family.</text>
</comment>
<keyword evidence="7" id="KW-1185">Reference proteome</keyword>